<dbReference type="Gene3D" id="1.10.287.130">
    <property type="match status" value="1"/>
</dbReference>
<dbReference type="InterPro" id="IPR052162">
    <property type="entry name" value="Sensor_kinase/Photoreceptor"/>
</dbReference>
<keyword evidence="4" id="KW-0808">Transferase</keyword>
<evidence type="ECO:0000313" key="9">
    <source>
        <dbReference type="EMBL" id="TDB68864.1"/>
    </source>
</evidence>
<dbReference type="SMART" id="SM00086">
    <property type="entry name" value="PAC"/>
    <property type="match status" value="3"/>
</dbReference>
<dbReference type="PROSITE" id="PS50112">
    <property type="entry name" value="PAS"/>
    <property type="match status" value="3"/>
</dbReference>
<dbReference type="PANTHER" id="PTHR43304">
    <property type="entry name" value="PHYTOCHROME-LIKE PROTEIN CPH1"/>
    <property type="match status" value="1"/>
</dbReference>
<evidence type="ECO:0000256" key="3">
    <source>
        <dbReference type="ARBA" id="ARBA00022553"/>
    </source>
</evidence>
<comment type="catalytic activity">
    <reaction evidence="1">
        <text>ATP + protein L-histidine = ADP + protein N-phospho-L-histidine.</text>
        <dbReference type="EC" id="2.7.13.3"/>
    </reaction>
</comment>
<dbReference type="AlphaFoldDB" id="A0A4R4KKR5"/>
<dbReference type="RefSeq" id="WP_132113388.1">
    <property type="nucleotide sequence ID" value="NZ_SMJU01000001.1"/>
</dbReference>
<evidence type="ECO:0000256" key="1">
    <source>
        <dbReference type="ARBA" id="ARBA00000085"/>
    </source>
</evidence>
<dbReference type="SMART" id="SM00387">
    <property type="entry name" value="HATPase_c"/>
    <property type="match status" value="1"/>
</dbReference>
<name>A0A4R4KKR5_9BACT</name>
<evidence type="ECO:0000259" key="8">
    <source>
        <dbReference type="PROSITE" id="PS50113"/>
    </source>
</evidence>
<dbReference type="InterPro" id="IPR001610">
    <property type="entry name" value="PAC"/>
</dbReference>
<dbReference type="FunFam" id="3.30.450.20:FF:000155">
    <property type="entry name" value="Sensor histidine kinase TodS"/>
    <property type="match status" value="1"/>
</dbReference>
<evidence type="ECO:0000313" key="10">
    <source>
        <dbReference type="Proteomes" id="UP000295706"/>
    </source>
</evidence>
<dbReference type="InterPro" id="IPR036890">
    <property type="entry name" value="HATPase_C_sf"/>
</dbReference>
<feature type="domain" description="PAC" evidence="8">
    <location>
        <begin position="337"/>
        <end position="390"/>
    </location>
</feature>
<dbReference type="NCBIfam" id="TIGR00229">
    <property type="entry name" value="sensory_box"/>
    <property type="match status" value="3"/>
</dbReference>
<evidence type="ECO:0000259" key="7">
    <source>
        <dbReference type="PROSITE" id="PS50112"/>
    </source>
</evidence>
<feature type="domain" description="PAC" evidence="8">
    <location>
        <begin position="207"/>
        <end position="260"/>
    </location>
</feature>
<dbReference type="SMART" id="SM00388">
    <property type="entry name" value="HisKA"/>
    <property type="match status" value="1"/>
</dbReference>
<feature type="domain" description="PAS" evidence="7">
    <location>
        <begin position="391"/>
        <end position="436"/>
    </location>
</feature>
<dbReference type="InterPro" id="IPR036097">
    <property type="entry name" value="HisK_dim/P_sf"/>
</dbReference>
<dbReference type="Pfam" id="PF08447">
    <property type="entry name" value="PAS_3"/>
    <property type="match status" value="1"/>
</dbReference>
<dbReference type="SUPFAM" id="SSF55785">
    <property type="entry name" value="PYP-like sensor domain (PAS domain)"/>
    <property type="match status" value="4"/>
</dbReference>
<dbReference type="PRINTS" id="PR00344">
    <property type="entry name" value="BCTRLSENSOR"/>
</dbReference>
<dbReference type="InterPro" id="IPR000014">
    <property type="entry name" value="PAS"/>
</dbReference>
<dbReference type="Pfam" id="PF08448">
    <property type="entry name" value="PAS_4"/>
    <property type="match status" value="1"/>
</dbReference>
<dbReference type="SUPFAM" id="SSF47384">
    <property type="entry name" value="Homodimeric domain of signal transducing histidine kinase"/>
    <property type="match status" value="1"/>
</dbReference>
<dbReference type="GO" id="GO:0000155">
    <property type="term" value="F:phosphorelay sensor kinase activity"/>
    <property type="evidence" value="ECO:0007669"/>
    <property type="project" value="InterPro"/>
</dbReference>
<organism evidence="9 10">
    <name type="scientific">Arundinibacter roseus</name>
    <dbReference type="NCBI Taxonomy" id="2070510"/>
    <lineage>
        <taxon>Bacteria</taxon>
        <taxon>Pseudomonadati</taxon>
        <taxon>Bacteroidota</taxon>
        <taxon>Cytophagia</taxon>
        <taxon>Cytophagales</taxon>
        <taxon>Spirosomataceae</taxon>
        <taxon>Arundinibacter</taxon>
    </lineage>
</organism>
<dbReference type="PROSITE" id="PS50109">
    <property type="entry name" value="HIS_KIN"/>
    <property type="match status" value="1"/>
</dbReference>
<dbReference type="Gene3D" id="3.30.450.20">
    <property type="entry name" value="PAS domain"/>
    <property type="match status" value="4"/>
</dbReference>
<dbReference type="PROSITE" id="PS50113">
    <property type="entry name" value="PAC"/>
    <property type="match status" value="3"/>
</dbReference>
<keyword evidence="5" id="KW-0418">Kinase</keyword>
<dbReference type="InterPro" id="IPR035965">
    <property type="entry name" value="PAS-like_dom_sf"/>
</dbReference>
<dbReference type="InterPro" id="IPR004358">
    <property type="entry name" value="Sig_transdc_His_kin-like_C"/>
</dbReference>
<dbReference type="EMBL" id="SMJU01000001">
    <property type="protein sequence ID" value="TDB68864.1"/>
    <property type="molecule type" value="Genomic_DNA"/>
</dbReference>
<comment type="caution">
    <text evidence="9">The sequence shown here is derived from an EMBL/GenBank/DDBJ whole genome shotgun (WGS) entry which is preliminary data.</text>
</comment>
<feature type="domain" description="PAC" evidence="8">
    <location>
        <begin position="467"/>
        <end position="519"/>
    </location>
</feature>
<feature type="domain" description="PAS" evidence="7">
    <location>
        <begin position="261"/>
        <end position="333"/>
    </location>
</feature>
<reference evidence="9 10" key="1">
    <citation type="submission" date="2019-02" db="EMBL/GenBank/DDBJ databases">
        <title>Arundinibacter roseus gen. nov., sp. nov., a new member of the family Cytophagaceae.</title>
        <authorList>
            <person name="Szuroczki S."/>
            <person name="Khayer B."/>
            <person name="Sproer C."/>
            <person name="Toumi M."/>
            <person name="Szabo A."/>
            <person name="Felfoldi T."/>
            <person name="Schumann P."/>
            <person name="Toth E."/>
        </authorList>
    </citation>
    <scope>NUCLEOTIDE SEQUENCE [LARGE SCALE GENOMIC DNA]</scope>
    <source>
        <strain evidence="9 10">DMA-k-7a</strain>
    </source>
</reference>
<feature type="domain" description="PAS" evidence="7">
    <location>
        <begin position="127"/>
        <end position="175"/>
    </location>
</feature>
<dbReference type="Pfam" id="PF02518">
    <property type="entry name" value="HATPase_c"/>
    <property type="match status" value="1"/>
</dbReference>
<gene>
    <name evidence="9" type="ORF">EZE20_00545</name>
</gene>
<dbReference type="SMART" id="SM00091">
    <property type="entry name" value="PAS"/>
    <property type="match status" value="4"/>
</dbReference>
<evidence type="ECO:0000259" key="6">
    <source>
        <dbReference type="PROSITE" id="PS50109"/>
    </source>
</evidence>
<dbReference type="InterPro" id="IPR005467">
    <property type="entry name" value="His_kinase_dom"/>
</dbReference>
<sequence length="761" mass="86486">MKDIFEFFYTHSTEGLIITDAEFRILGINPAAEDVFQIAGSTCIGSSLVQTIPFQCIDLTFENIFETLTLEGSWKGRVSHHLPNQTIQLLSCNFYQLRQELSEQTHYAFLFDLISDSKLLSASLLLQQEQYASFLKSLSEGITVQTETSDIILCNPAAERILGLTRDQMLGRSSVDPRWRCIHEDGSPFPGETHPSMVSLGTGLPQRNVVMGVYKPDGDLTWISINSEPIFDNNSAIPTAVITSFNDITELKSIEQSLKKTEERWNFALEGSGLGVWDWNIAKQEIYFSPHCRRILGFEHYELPDDIDTWRSRVHPDDLPVVKAQLIQYLKGQQERFEVEYRVRKKDESYTWVLDRGMVVDIDSNGMARRMIGTHADQQQRKQMEEAERQISQRFKAVFNSMYQFIGIMTPDGLLVDVNEAALAFAGITMQDVVGKPLWEAPWVSYSETIQTQIRQDIARAAKGEFIRHELEIAGKQNDSTIIDFSLKPVRDENGIVTLIIPEGRDIGALKHTEKLLQEANEALAKRAEDLSVSNAELERFAYVASHDLQEPLRTVTMFLELLDARYGAQLDTTGRTYIATVTRAANRMKTLIQDLLQYARIGNDNFTLKSVDSQALVTAVIESFGQTIQETGAKIIVRDLPRLHASETMLYMVFHNLVGNALKYKQGAEPIIEIGYRLEDAHYEFFIKDNGIGIHSNYFDKIFIIFQRLHKKEEYSGTGLGLALCKKIVERHRGTIRVESAPGQGSTFYFTIHKKIKRLH</sequence>
<dbReference type="InterPro" id="IPR003594">
    <property type="entry name" value="HATPase_dom"/>
</dbReference>
<feature type="domain" description="Histidine kinase" evidence="6">
    <location>
        <begin position="544"/>
        <end position="757"/>
    </location>
</feature>
<dbReference type="InterPro" id="IPR013656">
    <property type="entry name" value="PAS_4"/>
</dbReference>
<evidence type="ECO:0000256" key="5">
    <source>
        <dbReference type="ARBA" id="ARBA00022777"/>
    </source>
</evidence>
<dbReference type="Pfam" id="PF00512">
    <property type="entry name" value="HisKA"/>
    <property type="match status" value="1"/>
</dbReference>
<keyword evidence="3" id="KW-0597">Phosphoprotein</keyword>
<dbReference type="InterPro" id="IPR000700">
    <property type="entry name" value="PAS-assoc_C"/>
</dbReference>
<proteinExistence type="predicted"/>
<dbReference type="EC" id="2.7.13.3" evidence="2"/>
<keyword evidence="10" id="KW-1185">Reference proteome</keyword>
<dbReference type="InterPro" id="IPR013655">
    <property type="entry name" value="PAS_fold_3"/>
</dbReference>
<dbReference type="OrthoDB" id="9766459at2"/>
<dbReference type="Proteomes" id="UP000295706">
    <property type="component" value="Unassembled WGS sequence"/>
</dbReference>
<dbReference type="InterPro" id="IPR003661">
    <property type="entry name" value="HisK_dim/P_dom"/>
</dbReference>
<dbReference type="FunFam" id="3.30.565.10:FF:000006">
    <property type="entry name" value="Sensor histidine kinase WalK"/>
    <property type="match status" value="1"/>
</dbReference>
<evidence type="ECO:0000256" key="2">
    <source>
        <dbReference type="ARBA" id="ARBA00012438"/>
    </source>
</evidence>
<accession>A0A4R4KKR5</accession>
<dbReference type="Pfam" id="PF13426">
    <property type="entry name" value="PAS_9"/>
    <property type="match status" value="2"/>
</dbReference>
<evidence type="ECO:0000256" key="4">
    <source>
        <dbReference type="ARBA" id="ARBA00022679"/>
    </source>
</evidence>
<dbReference type="CDD" id="cd00130">
    <property type="entry name" value="PAS"/>
    <property type="match status" value="4"/>
</dbReference>
<dbReference type="CDD" id="cd00082">
    <property type="entry name" value="HisKA"/>
    <property type="match status" value="1"/>
</dbReference>
<dbReference type="SUPFAM" id="SSF55874">
    <property type="entry name" value="ATPase domain of HSP90 chaperone/DNA topoisomerase II/histidine kinase"/>
    <property type="match status" value="1"/>
</dbReference>
<dbReference type="PANTHER" id="PTHR43304:SF1">
    <property type="entry name" value="PAC DOMAIN-CONTAINING PROTEIN"/>
    <property type="match status" value="1"/>
</dbReference>
<protein>
    <recommendedName>
        <fullName evidence="2">histidine kinase</fullName>
        <ecNumber evidence="2">2.7.13.3</ecNumber>
    </recommendedName>
</protein>
<dbReference type="Gene3D" id="3.30.565.10">
    <property type="entry name" value="Histidine kinase-like ATPase, C-terminal domain"/>
    <property type="match status" value="1"/>
</dbReference>